<proteinExistence type="predicted"/>
<evidence type="ECO:0000313" key="2">
    <source>
        <dbReference type="EMBL" id="KLO04869.1"/>
    </source>
</evidence>
<sequence length="59" mass="6460">MPPLRNVKAGQGSSEGSMLNRASPKPEKHVTRRRSSKKVAPSLLLTMPNEILAEIAKHL</sequence>
<keyword evidence="3" id="KW-1185">Reference proteome</keyword>
<name>A0A0H2QZL0_9AGAM</name>
<evidence type="ECO:0000256" key="1">
    <source>
        <dbReference type="SAM" id="MobiDB-lite"/>
    </source>
</evidence>
<accession>A0A0H2QZL0</accession>
<organism evidence="2 3">
    <name type="scientific">Schizopora paradoxa</name>
    <dbReference type="NCBI Taxonomy" id="27342"/>
    <lineage>
        <taxon>Eukaryota</taxon>
        <taxon>Fungi</taxon>
        <taxon>Dikarya</taxon>
        <taxon>Basidiomycota</taxon>
        <taxon>Agaricomycotina</taxon>
        <taxon>Agaricomycetes</taxon>
        <taxon>Hymenochaetales</taxon>
        <taxon>Schizoporaceae</taxon>
        <taxon>Schizopora</taxon>
    </lineage>
</organism>
<reference evidence="2 3" key="1">
    <citation type="submission" date="2015-04" db="EMBL/GenBank/DDBJ databases">
        <title>Complete genome sequence of Schizopora paradoxa KUC8140, a cosmopolitan wood degrader in East Asia.</title>
        <authorList>
            <consortium name="DOE Joint Genome Institute"/>
            <person name="Min B."/>
            <person name="Park H."/>
            <person name="Jang Y."/>
            <person name="Kim J.-J."/>
            <person name="Kim K.H."/>
            <person name="Pangilinan J."/>
            <person name="Lipzen A."/>
            <person name="Riley R."/>
            <person name="Grigoriev I.V."/>
            <person name="Spatafora J.W."/>
            <person name="Choi I.-G."/>
        </authorList>
    </citation>
    <scope>NUCLEOTIDE SEQUENCE [LARGE SCALE GENOMIC DNA]</scope>
    <source>
        <strain evidence="2 3">KUC8140</strain>
    </source>
</reference>
<dbReference type="AlphaFoldDB" id="A0A0H2QZL0"/>
<dbReference type="Proteomes" id="UP000053477">
    <property type="component" value="Unassembled WGS sequence"/>
</dbReference>
<protein>
    <submittedName>
        <fullName evidence="2">Uncharacterized protein</fullName>
    </submittedName>
</protein>
<dbReference type="InParanoid" id="A0A0H2QZL0"/>
<gene>
    <name evidence="2" type="ORF">SCHPADRAFT_947379</name>
</gene>
<dbReference type="EMBL" id="KQ086414">
    <property type="protein sequence ID" value="KLO04869.1"/>
    <property type="molecule type" value="Genomic_DNA"/>
</dbReference>
<evidence type="ECO:0000313" key="3">
    <source>
        <dbReference type="Proteomes" id="UP000053477"/>
    </source>
</evidence>
<feature type="region of interest" description="Disordered" evidence="1">
    <location>
        <begin position="1"/>
        <end position="41"/>
    </location>
</feature>